<feature type="transmembrane region" description="Helical" evidence="1">
    <location>
        <begin position="298"/>
        <end position="318"/>
    </location>
</feature>
<comment type="caution">
    <text evidence="2">The sequence shown here is derived from an EMBL/GenBank/DDBJ whole genome shotgun (WGS) entry which is preliminary data.</text>
</comment>
<proteinExistence type="predicted"/>
<feature type="transmembrane region" description="Helical" evidence="1">
    <location>
        <begin position="49"/>
        <end position="74"/>
    </location>
</feature>
<feature type="transmembrane region" description="Helical" evidence="1">
    <location>
        <begin position="257"/>
        <end position="278"/>
    </location>
</feature>
<accession>A0A177EEN6</accession>
<reference evidence="2 3" key="1">
    <citation type="submission" date="2016-02" db="EMBL/GenBank/DDBJ databases">
        <title>Discovery of a natural microsporidian pathogen with a broad tissue tropism in Caenorhabditis elegans.</title>
        <authorList>
            <person name="Luallen R.J."/>
            <person name="Reinke A.W."/>
            <person name="Tong L."/>
            <person name="Botts M.R."/>
            <person name="Felix M.-A."/>
            <person name="Troemel E.R."/>
        </authorList>
    </citation>
    <scope>NUCLEOTIDE SEQUENCE [LARGE SCALE GENOMIC DNA]</scope>
    <source>
        <strain evidence="2 3">JUm2807</strain>
    </source>
</reference>
<dbReference type="AlphaFoldDB" id="A0A177EEN6"/>
<dbReference type="OrthoDB" id="2190310at2759"/>
<evidence type="ECO:0000313" key="3">
    <source>
        <dbReference type="Proteomes" id="UP000185944"/>
    </source>
</evidence>
<evidence type="ECO:0000256" key="1">
    <source>
        <dbReference type="SAM" id="Phobius"/>
    </source>
</evidence>
<organism evidence="2 3">
    <name type="scientific">Nematocida displodere</name>
    <dbReference type="NCBI Taxonomy" id="1805483"/>
    <lineage>
        <taxon>Eukaryota</taxon>
        <taxon>Fungi</taxon>
        <taxon>Fungi incertae sedis</taxon>
        <taxon>Microsporidia</taxon>
        <taxon>Nematocida</taxon>
    </lineage>
</organism>
<dbReference type="GeneID" id="93648109"/>
<protein>
    <recommendedName>
        <fullName evidence="4">Transmembrane protein</fullName>
    </recommendedName>
</protein>
<dbReference type="RefSeq" id="XP_067544651.1">
    <property type="nucleotide sequence ID" value="XM_067689177.1"/>
</dbReference>
<feature type="transmembrane region" description="Helical" evidence="1">
    <location>
        <begin position="150"/>
        <end position="169"/>
    </location>
</feature>
<name>A0A177EEN6_9MICR</name>
<keyword evidence="1" id="KW-1133">Transmembrane helix</keyword>
<feature type="transmembrane region" description="Helical" evidence="1">
    <location>
        <begin position="219"/>
        <end position="245"/>
    </location>
</feature>
<keyword evidence="3" id="KW-1185">Reference proteome</keyword>
<sequence length="342" mass="37501">MEVVWSTGLVGLLAYGNYRLFEGQFVTILWALCYDALRREVKRTSIAPFYSLFMTLSLFPALVLTLVPSVVVLFCGGEMLHYGREMLALAQKSSLFGKTFDSVLGAGLKGMLAFLEVRKDEELSETLVYYKIYAKGAECVNELVQGTEAALGWLGHLFFFLGVCAYFLHLPEAPLSYLFRPLEKGKMLSACFSSVVHSLCAESLFNCFFAAGLSFGVGSPFICCGGVLAAALSLFPVLPLGAYTLPGCIYLVLRGRMLMGALFLGLGVVQGVVISQMAAFRSRNRYLRTVGVALGIRVFGLIGAVMGPFLVFSLMSIWPSEKKLLQKTVKPSKTMEILRKNK</sequence>
<dbReference type="EMBL" id="LTDL01000037">
    <property type="protein sequence ID" value="OAG30176.1"/>
    <property type="molecule type" value="Genomic_DNA"/>
</dbReference>
<dbReference type="VEuPathDB" id="MicrosporidiaDB:NEDG_01759"/>
<gene>
    <name evidence="2" type="ORF">NEDG_01759</name>
</gene>
<dbReference type="Proteomes" id="UP000185944">
    <property type="component" value="Unassembled WGS sequence"/>
</dbReference>
<evidence type="ECO:0000313" key="2">
    <source>
        <dbReference type="EMBL" id="OAG30176.1"/>
    </source>
</evidence>
<keyword evidence="1" id="KW-0812">Transmembrane</keyword>
<evidence type="ECO:0008006" key="4">
    <source>
        <dbReference type="Google" id="ProtNLM"/>
    </source>
</evidence>
<keyword evidence="1" id="KW-0472">Membrane</keyword>